<organism evidence="1">
    <name type="scientific">Caldisericum exile</name>
    <dbReference type="NCBI Taxonomy" id="693075"/>
    <lineage>
        <taxon>Bacteria</taxon>
        <taxon>Pseudomonadati</taxon>
        <taxon>Caldisericota/Cryosericota group</taxon>
        <taxon>Caldisericota</taxon>
        <taxon>Caldisericia</taxon>
        <taxon>Caldisericales</taxon>
        <taxon>Caldisericaceae</taxon>
        <taxon>Caldisericum</taxon>
    </lineage>
</organism>
<dbReference type="EMBL" id="DTHV01000014">
    <property type="protein sequence ID" value="HGW59902.1"/>
    <property type="molecule type" value="Genomic_DNA"/>
</dbReference>
<dbReference type="AlphaFoldDB" id="A0A7C4Y4X7"/>
<evidence type="ECO:0000313" key="1">
    <source>
        <dbReference type="EMBL" id="HGW59902.1"/>
    </source>
</evidence>
<proteinExistence type="predicted"/>
<gene>
    <name evidence="1" type="ORF">ENV82_00440</name>
</gene>
<sequence>MAKNPKKPKTISKDFEILLSPWEGMVTSQDAYTIPETMSVWIEGLPKLTGAIEGVLKPEVKYTHDSTILDYFVFWLSNEFHAILDGNNLTFLDTSFNSVGSFASSDSKCDYALQGNTAVWVVTRNFLITFDGTTVYNLTGRSVLGDTICYWKGRIFIGKDRTITFSVPDPDYTNATNPFDTSAGAGYIIINIGSFNRILGLIPKEDSIYILTDNNILALLGTTISNDPTQWYLAEVISGYGVTGIRKWVKYEHTIYYHSNIGIVSIIATAPEKIDDAITNITGTIDGISYFVYDGIPYIAILAESFFSPPNKAIYCYNLLFKKWFALSLSFSVISSYQNLTYGVQEKSISKFFASGEYLPIKVKTKTFFNLDQLYYNLRTVYLYGRGNNNVSCKIYDETSRQVEFNYNQMGLISNAFLFSNSYGNFLFYNNTGHFLFAQTPGFFLNTYKQHSINYQGQRMKQFSLLLESEDLGVYTEFINLKVKGTLGARYV</sequence>
<reference evidence="1" key="1">
    <citation type="journal article" date="2020" name="mSystems">
        <title>Genome- and Community-Level Interaction Insights into Carbon Utilization and Element Cycling Functions of Hydrothermarchaeota in Hydrothermal Sediment.</title>
        <authorList>
            <person name="Zhou Z."/>
            <person name="Liu Y."/>
            <person name="Xu W."/>
            <person name="Pan J."/>
            <person name="Luo Z.H."/>
            <person name="Li M."/>
        </authorList>
    </citation>
    <scope>NUCLEOTIDE SEQUENCE [LARGE SCALE GENOMIC DNA]</scope>
    <source>
        <strain evidence="1">SpSt-794</strain>
    </source>
</reference>
<name>A0A7C4Y4X7_9BACT</name>
<comment type="caution">
    <text evidence="1">The sequence shown here is derived from an EMBL/GenBank/DDBJ whole genome shotgun (WGS) entry which is preliminary data.</text>
</comment>
<accession>A0A7C4Y4X7</accession>
<protein>
    <submittedName>
        <fullName evidence="1">Uncharacterized protein</fullName>
    </submittedName>
</protein>